<dbReference type="InterPro" id="IPR013154">
    <property type="entry name" value="ADH-like_N"/>
</dbReference>
<sequence length="379" mass="40020">MTQSTEALVVHSLGADPEFTSVTLDNLQPGEALVEVHATGICHTDIACMEGKLPAQFPNVLGHEGGGVVLEVGSAVKDVKKGDKVLLSYNFCGDCPHCADGHPAYCESMIPLNFGGKRLDGTQTVSLTKDPSTPLFANFFGQSTFSRVALVSGSSLVRVPDSTPLELFAPLGCGLQTGAGSIFKSLNVKPGSKVAVFGAGCVGLSAVMAAKIRGAAIIIAVDIQQDRLELARELGATHLLNGKDENLLQKIQELCKPGKGVDYALDCSGVLSVIETMIQSLGMRGRATSAGAPAPGQKVAVDVFSHLVTGREYVGCHQGGSVAAEMVPFLIEQHNQGKYPLERLIRYYNVKDAQQAFQDMKAGKVLKPVLVWTESGLQN</sequence>
<keyword evidence="4 6" id="KW-0862">Zinc</keyword>
<keyword evidence="5" id="KW-0560">Oxidoreductase</keyword>
<dbReference type="CDD" id="cd08278">
    <property type="entry name" value="benzyl_alcohol_DH"/>
    <property type="match status" value="1"/>
</dbReference>
<evidence type="ECO:0000313" key="9">
    <source>
        <dbReference type="Proteomes" id="UP000019804"/>
    </source>
</evidence>
<reference evidence="9" key="1">
    <citation type="journal article" date="2014" name="Nat. Commun.">
        <title>Genomic adaptations of the halophilic Dead Sea filamentous fungus Eurotium rubrum.</title>
        <authorList>
            <person name="Kis-Papo T."/>
            <person name="Weig A.R."/>
            <person name="Riley R."/>
            <person name="Persoh D."/>
            <person name="Salamov A."/>
            <person name="Sun H."/>
            <person name="Lipzen A."/>
            <person name="Wasser S.P."/>
            <person name="Rambold G."/>
            <person name="Grigoriev I.V."/>
            <person name="Nevo E."/>
        </authorList>
    </citation>
    <scope>NUCLEOTIDE SEQUENCE [LARGE SCALE GENOMIC DNA]</scope>
    <source>
        <strain evidence="9">CBS 135680</strain>
    </source>
</reference>
<dbReference type="InterPro" id="IPR020843">
    <property type="entry name" value="ER"/>
</dbReference>
<dbReference type="Pfam" id="PF08240">
    <property type="entry name" value="ADH_N"/>
    <property type="match status" value="1"/>
</dbReference>
<dbReference type="InterPro" id="IPR013149">
    <property type="entry name" value="ADH-like_C"/>
</dbReference>
<dbReference type="PANTHER" id="PTHR43350">
    <property type="entry name" value="NAD-DEPENDENT ALCOHOL DEHYDROGENASE"/>
    <property type="match status" value="1"/>
</dbReference>
<name>A0A017S0N3_ASPRC</name>
<keyword evidence="9" id="KW-1185">Reference proteome</keyword>
<keyword evidence="3 6" id="KW-0479">Metal-binding</keyword>
<organism evidence="8 9">
    <name type="scientific">Aspergillus ruber (strain CBS 135680)</name>
    <dbReference type="NCBI Taxonomy" id="1388766"/>
    <lineage>
        <taxon>Eukaryota</taxon>
        <taxon>Fungi</taxon>
        <taxon>Dikarya</taxon>
        <taxon>Ascomycota</taxon>
        <taxon>Pezizomycotina</taxon>
        <taxon>Eurotiomycetes</taxon>
        <taxon>Eurotiomycetidae</taxon>
        <taxon>Eurotiales</taxon>
        <taxon>Aspergillaceae</taxon>
        <taxon>Aspergillus</taxon>
        <taxon>Aspergillus subgen. Aspergillus</taxon>
    </lineage>
</organism>
<dbReference type="EMBL" id="KK088467">
    <property type="protein sequence ID" value="EYE90184.1"/>
    <property type="molecule type" value="Genomic_DNA"/>
</dbReference>
<dbReference type="Proteomes" id="UP000019804">
    <property type="component" value="Unassembled WGS sequence"/>
</dbReference>
<dbReference type="FunFam" id="3.40.50.720:FF:000003">
    <property type="entry name" value="S-(hydroxymethyl)glutathione dehydrogenase"/>
    <property type="match status" value="1"/>
</dbReference>
<dbReference type="InterPro" id="IPR002328">
    <property type="entry name" value="ADH_Zn_CS"/>
</dbReference>
<dbReference type="InterPro" id="IPR036291">
    <property type="entry name" value="NAD(P)-bd_dom_sf"/>
</dbReference>
<dbReference type="Gene3D" id="3.90.180.10">
    <property type="entry name" value="Medium-chain alcohol dehydrogenases, catalytic domain"/>
    <property type="match status" value="1"/>
</dbReference>
<proteinExistence type="inferred from homology"/>
<evidence type="ECO:0000256" key="6">
    <source>
        <dbReference type="RuleBase" id="RU361277"/>
    </source>
</evidence>
<dbReference type="Pfam" id="PF00107">
    <property type="entry name" value="ADH_zinc_N"/>
    <property type="match status" value="1"/>
</dbReference>
<feature type="domain" description="Enoyl reductase (ER)" evidence="7">
    <location>
        <begin position="14"/>
        <end position="370"/>
    </location>
</feature>
<dbReference type="SUPFAM" id="SSF50129">
    <property type="entry name" value="GroES-like"/>
    <property type="match status" value="1"/>
</dbReference>
<evidence type="ECO:0000313" key="8">
    <source>
        <dbReference type="EMBL" id="EYE90184.1"/>
    </source>
</evidence>
<comment type="cofactor">
    <cofactor evidence="1 6">
        <name>Zn(2+)</name>
        <dbReference type="ChEBI" id="CHEBI:29105"/>
    </cofactor>
</comment>
<dbReference type="STRING" id="1388766.A0A017S0N3"/>
<dbReference type="GO" id="GO:0008270">
    <property type="term" value="F:zinc ion binding"/>
    <property type="evidence" value="ECO:0007669"/>
    <property type="project" value="InterPro"/>
</dbReference>
<evidence type="ECO:0000259" key="7">
    <source>
        <dbReference type="SMART" id="SM00829"/>
    </source>
</evidence>
<dbReference type="Gene3D" id="3.40.50.720">
    <property type="entry name" value="NAD(P)-binding Rossmann-like Domain"/>
    <property type="match status" value="1"/>
</dbReference>
<evidence type="ECO:0000256" key="3">
    <source>
        <dbReference type="ARBA" id="ARBA00022723"/>
    </source>
</evidence>
<dbReference type="AlphaFoldDB" id="A0A017S0N3"/>
<dbReference type="PROSITE" id="PS00059">
    <property type="entry name" value="ADH_ZINC"/>
    <property type="match status" value="1"/>
</dbReference>
<dbReference type="HOGENOM" id="CLU_026673_14_1_1"/>
<evidence type="ECO:0000256" key="5">
    <source>
        <dbReference type="ARBA" id="ARBA00023002"/>
    </source>
</evidence>
<comment type="similarity">
    <text evidence="2 6">Belongs to the zinc-containing alcohol dehydrogenase family.</text>
</comment>
<dbReference type="RefSeq" id="XP_040633874.1">
    <property type="nucleotide sequence ID" value="XM_040778320.1"/>
</dbReference>
<dbReference type="OrthoDB" id="1560166at2759"/>
<evidence type="ECO:0000256" key="4">
    <source>
        <dbReference type="ARBA" id="ARBA00022833"/>
    </source>
</evidence>
<evidence type="ECO:0000256" key="2">
    <source>
        <dbReference type="ARBA" id="ARBA00008072"/>
    </source>
</evidence>
<dbReference type="InterPro" id="IPR011032">
    <property type="entry name" value="GroES-like_sf"/>
</dbReference>
<accession>A0A017S0N3</accession>
<evidence type="ECO:0000256" key="1">
    <source>
        <dbReference type="ARBA" id="ARBA00001947"/>
    </source>
</evidence>
<dbReference type="SUPFAM" id="SSF51735">
    <property type="entry name" value="NAD(P)-binding Rossmann-fold domains"/>
    <property type="match status" value="1"/>
</dbReference>
<dbReference type="PANTHER" id="PTHR43350:SF11">
    <property type="entry name" value="ENOYL REDUCTASE (ER) DOMAIN-CONTAINING PROTEIN"/>
    <property type="match status" value="1"/>
</dbReference>
<dbReference type="GeneID" id="63693444"/>
<dbReference type="SMART" id="SM00829">
    <property type="entry name" value="PKS_ER"/>
    <property type="match status" value="1"/>
</dbReference>
<protein>
    <submittedName>
        <fullName evidence="8">Alcohol dehydrogenase</fullName>
    </submittedName>
</protein>
<dbReference type="GO" id="GO:0016491">
    <property type="term" value="F:oxidoreductase activity"/>
    <property type="evidence" value="ECO:0007669"/>
    <property type="project" value="UniProtKB-KW"/>
</dbReference>
<gene>
    <name evidence="8" type="ORF">EURHEDRAFT_317071</name>
</gene>